<dbReference type="InterPro" id="IPR035437">
    <property type="entry name" value="SNase_OB-fold_sf"/>
</dbReference>
<evidence type="ECO:0000256" key="6">
    <source>
        <dbReference type="SAM" id="MobiDB-lite"/>
    </source>
</evidence>
<protein>
    <recommendedName>
        <fullName evidence="12">Tudor domain-containing protein 1</fullName>
    </recommendedName>
</protein>
<dbReference type="AlphaFoldDB" id="A0A7M7NU28"/>
<dbReference type="EnsemblMetazoa" id="XM_030985890">
    <property type="protein sequence ID" value="XP_030841750"/>
    <property type="gene ID" value="LOC100887863"/>
</dbReference>
<dbReference type="Proteomes" id="UP000007110">
    <property type="component" value="Unassembled WGS sequence"/>
</dbReference>
<dbReference type="PROSITE" id="PS50865">
    <property type="entry name" value="ZF_MYND_2"/>
    <property type="match status" value="1"/>
</dbReference>
<dbReference type="SUPFAM" id="SSF63748">
    <property type="entry name" value="Tudor/PWWP/MBT"/>
    <property type="match status" value="3"/>
</dbReference>
<dbReference type="InterPro" id="IPR002999">
    <property type="entry name" value="Tudor"/>
</dbReference>
<feature type="compositionally biased region" description="Polar residues" evidence="6">
    <location>
        <begin position="438"/>
        <end position="453"/>
    </location>
</feature>
<dbReference type="InterPro" id="IPR050621">
    <property type="entry name" value="Tudor_domain_containing"/>
</dbReference>
<evidence type="ECO:0000313" key="11">
    <source>
        <dbReference type="Proteomes" id="UP000007110"/>
    </source>
</evidence>
<keyword evidence="3" id="KW-0862">Zinc</keyword>
<dbReference type="SUPFAM" id="SSF144232">
    <property type="entry name" value="HIT/MYND zinc finger-like"/>
    <property type="match status" value="1"/>
</dbReference>
<evidence type="ECO:0008006" key="12">
    <source>
        <dbReference type="Google" id="ProtNLM"/>
    </source>
</evidence>
<feature type="region of interest" description="Disordered" evidence="6">
    <location>
        <begin position="1063"/>
        <end position="1108"/>
    </location>
</feature>
<dbReference type="Gene3D" id="3.30.70.330">
    <property type="match status" value="1"/>
</dbReference>
<reference evidence="10" key="2">
    <citation type="submission" date="2021-01" db="UniProtKB">
        <authorList>
            <consortium name="EnsemblMetazoa"/>
        </authorList>
    </citation>
    <scope>IDENTIFICATION</scope>
</reference>
<feature type="compositionally biased region" description="Low complexity" evidence="6">
    <location>
        <begin position="203"/>
        <end position="225"/>
    </location>
</feature>
<dbReference type="Pfam" id="PF00076">
    <property type="entry name" value="RRM_1"/>
    <property type="match status" value="1"/>
</dbReference>
<keyword evidence="5" id="KW-0694">RNA-binding</keyword>
<dbReference type="InterPro" id="IPR000504">
    <property type="entry name" value="RRM_dom"/>
</dbReference>
<feature type="compositionally biased region" description="Polar residues" evidence="6">
    <location>
        <begin position="320"/>
        <end position="342"/>
    </location>
</feature>
<dbReference type="SMART" id="SM00333">
    <property type="entry name" value="TUDOR"/>
    <property type="match status" value="3"/>
</dbReference>
<feature type="domain" description="Tudor" evidence="8">
    <location>
        <begin position="928"/>
        <end position="987"/>
    </location>
</feature>
<proteinExistence type="predicted"/>
<keyword evidence="11" id="KW-1185">Reference proteome</keyword>
<feature type="region of interest" description="Disordered" evidence="6">
    <location>
        <begin position="31"/>
        <end position="52"/>
    </location>
</feature>
<dbReference type="GO" id="GO:0003723">
    <property type="term" value="F:RNA binding"/>
    <property type="evidence" value="ECO:0007669"/>
    <property type="project" value="UniProtKB-UniRule"/>
</dbReference>
<evidence type="ECO:0000256" key="1">
    <source>
        <dbReference type="ARBA" id="ARBA00022723"/>
    </source>
</evidence>
<feature type="compositionally biased region" description="Basic and acidic residues" evidence="6">
    <location>
        <begin position="132"/>
        <end position="156"/>
    </location>
</feature>
<dbReference type="Pfam" id="PF01753">
    <property type="entry name" value="zf-MYND"/>
    <property type="match status" value="1"/>
</dbReference>
<dbReference type="GO" id="GO:0008270">
    <property type="term" value="F:zinc ion binding"/>
    <property type="evidence" value="ECO:0007669"/>
    <property type="project" value="UniProtKB-KW"/>
</dbReference>
<dbReference type="Gene3D" id="6.10.140.2220">
    <property type="match status" value="1"/>
</dbReference>
<evidence type="ECO:0000259" key="8">
    <source>
        <dbReference type="PROSITE" id="PS50304"/>
    </source>
</evidence>
<feature type="region of interest" description="Disordered" evidence="6">
    <location>
        <begin position="431"/>
        <end position="453"/>
    </location>
</feature>
<dbReference type="RefSeq" id="XP_030841750.1">
    <property type="nucleotide sequence ID" value="XM_030985890.1"/>
</dbReference>
<feature type="domain" description="Tudor" evidence="8">
    <location>
        <begin position="515"/>
        <end position="574"/>
    </location>
</feature>
<evidence type="ECO:0000256" key="3">
    <source>
        <dbReference type="ARBA" id="ARBA00022833"/>
    </source>
</evidence>
<dbReference type="OMA" id="INTEMEM"/>
<dbReference type="InterPro" id="IPR002893">
    <property type="entry name" value="Znf_MYND"/>
</dbReference>
<dbReference type="PANTHER" id="PTHR22948">
    <property type="entry name" value="TUDOR DOMAIN CONTAINING PROTEIN"/>
    <property type="match status" value="1"/>
</dbReference>
<dbReference type="CDD" id="cd00590">
    <property type="entry name" value="RRM_SF"/>
    <property type="match status" value="1"/>
</dbReference>
<dbReference type="Pfam" id="PF00567">
    <property type="entry name" value="TUDOR"/>
    <property type="match status" value="3"/>
</dbReference>
<evidence type="ECO:0000256" key="5">
    <source>
        <dbReference type="PROSITE-ProRule" id="PRU00176"/>
    </source>
</evidence>
<keyword evidence="1" id="KW-0479">Metal-binding</keyword>
<dbReference type="CTD" id="56165"/>
<sequence length="1136" mass="124167">MDFYRLLRVMRASPIMDDKWNPMAEDHANHSFNSYNRGPASGLGGNRASRSGPKRHRLYIRGLPKEMTNKGLENLFSSVTTVTDCFVKQSEMPHTYGFVNVSSVKDVENAIKKMDGHKIKDHCLSVTIAREERNEHFNRDDGRPQGRPRPGGDARGMRGAPAQSPPSSMNNGISMNGNGHSVNKESSRSPTKQSSPMTDRSPSRQSSPMSSRSSPTKQSSPMSSMVTGGCEECQRLLMELMAHMQRNHSQAPNQGASQGATTKASGDVTSPVFVNGRDVPYNGPSRIPRSDHEQNQQQVNSLPPRGRTPTERGRSPTERGQAQSFQQSPSGSAFSKPSPTKNKSPEVNKPVPVPMSKDQDSQNNKGASSIAVSPAGRMETAEQKKAECDLKPCEACEKPAVHGLQSPTGSKHCSKCGVTYCSVTCQKGDWRKHKNKCKPNQSSDQSDAGASPPELTSVNLKFIEPSKTEMRVVLTHKNSPGSFWVQVGDETNVQLYNQMLKVLMEQVEATGPLQDPKPQMMCISKYAEDDSWYRATIQTVSKERMATVFMVDFGNTEKVSFNDLRPASPELMDFPVFGLHCAIAGVEPRGSAGKWCYDSVKLMDSLLKECPMPTVCFEDKKAGVYQVVLKVEDKKSGTVSVGDALIKQELAWPKGSQPSTSPRKVLMKASMKRMQIPFGGEPVRIAINNYVNPREMQCQIITAESLKALEELSGALNACMESQPQQPGFTPILGEVCAGRFTQDNQWYRVSIESAKMDGGYFVEYIDFGNTEVLEASRMCTLPSQFHVIPQQSFLASFAGLPSGDISPDLSQAAMQRLSQCKDGFFLASFIKDGDGVVSMDVQDPDTKEDIAEASGLVVPKVKGHKVSTMTFRTIHLNMDTEFVITEAVSPGEFYGFSPSENESSQILGLVAEGGKEVSSLPAVQNFRPSVGEVCWAQFSCDKDWYRAAVLRELPNNEFDVQYIDYGNGEKVPLSLMRPFSDNMAAVPVLGIKCCIAGLPNHNGPWSSEVTDSLKEMAGVGSKKIIIKAIEHRENVTYVWLEDPSTGLNISQEIINLVKESSGIADPSPAVSGPCSLSSHPSLSEGQGHQQQQPSTPNHPCSAPPAAMLSPERLSSIEKQMAALQAQLQMARGMST</sequence>
<dbReference type="InterPro" id="IPR035979">
    <property type="entry name" value="RBD_domain_sf"/>
</dbReference>
<feature type="compositionally biased region" description="Polar residues" evidence="6">
    <location>
        <begin position="247"/>
        <end position="268"/>
    </location>
</feature>
<dbReference type="InterPro" id="IPR012677">
    <property type="entry name" value="Nucleotide-bd_a/b_plait_sf"/>
</dbReference>
<feature type="domain" description="Tudor" evidence="8">
    <location>
        <begin position="730"/>
        <end position="789"/>
    </location>
</feature>
<accession>A0A7M7NU28</accession>
<name>A0A7M7NU28_STRPU</name>
<dbReference type="FunFam" id="2.30.30.140:FF:000018">
    <property type="entry name" value="Serine/threonine-protein kinase 31"/>
    <property type="match status" value="3"/>
</dbReference>
<dbReference type="Gene3D" id="2.40.50.90">
    <property type="match status" value="3"/>
</dbReference>
<feature type="region of interest" description="Disordered" evidence="6">
    <location>
        <begin position="247"/>
        <end position="378"/>
    </location>
</feature>
<evidence type="ECO:0000256" key="2">
    <source>
        <dbReference type="ARBA" id="ARBA00022771"/>
    </source>
</evidence>
<reference evidence="11" key="1">
    <citation type="submission" date="2015-02" db="EMBL/GenBank/DDBJ databases">
        <title>Genome sequencing for Strongylocentrotus purpuratus.</title>
        <authorList>
            <person name="Murali S."/>
            <person name="Liu Y."/>
            <person name="Vee V."/>
            <person name="English A."/>
            <person name="Wang M."/>
            <person name="Skinner E."/>
            <person name="Han Y."/>
            <person name="Muzny D.M."/>
            <person name="Worley K.C."/>
            <person name="Gibbs R.A."/>
        </authorList>
    </citation>
    <scope>NUCLEOTIDE SEQUENCE</scope>
</reference>
<feature type="compositionally biased region" description="Basic and acidic residues" evidence="6">
    <location>
        <begin position="308"/>
        <end position="317"/>
    </location>
</feature>
<feature type="compositionally biased region" description="Low complexity" evidence="6">
    <location>
        <begin position="157"/>
        <end position="179"/>
    </location>
</feature>
<dbReference type="FunCoup" id="A0A7M7NU28">
    <property type="interactions" value="711"/>
</dbReference>
<dbReference type="Gene3D" id="2.30.30.140">
    <property type="match status" value="3"/>
</dbReference>
<feature type="region of interest" description="Disordered" evidence="6">
    <location>
        <begin position="132"/>
        <end position="227"/>
    </location>
</feature>
<evidence type="ECO:0000313" key="10">
    <source>
        <dbReference type="EnsemblMetazoa" id="XP_030841750"/>
    </source>
</evidence>
<dbReference type="OrthoDB" id="341421at2759"/>
<dbReference type="GeneID" id="100887863"/>
<evidence type="ECO:0000259" key="9">
    <source>
        <dbReference type="PROSITE" id="PS50865"/>
    </source>
</evidence>
<feature type="compositionally biased region" description="Polar residues" evidence="6">
    <location>
        <begin position="188"/>
        <end position="198"/>
    </location>
</feature>
<dbReference type="PANTHER" id="PTHR22948:SF72">
    <property type="entry name" value="TUDOR DOMAIN-CONTAINING PROTEIN"/>
    <property type="match status" value="1"/>
</dbReference>
<dbReference type="SMART" id="SM00360">
    <property type="entry name" value="RRM"/>
    <property type="match status" value="1"/>
</dbReference>
<feature type="domain" description="MYND-type" evidence="9">
    <location>
        <begin position="393"/>
        <end position="437"/>
    </location>
</feature>
<evidence type="ECO:0000259" key="7">
    <source>
        <dbReference type="PROSITE" id="PS50102"/>
    </source>
</evidence>
<dbReference type="InParanoid" id="A0A7M7NU28"/>
<dbReference type="PROSITE" id="PS50102">
    <property type="entry name" value="RRM"/>
    <property type="match status" value="1"/>
</dbReference>
<dbReference type="SUPFAM" id="SSF54928">
    <property type="entry name" value="RNA-binding domain, RBD"/>
    <property type="match status" value="1"/>
</dbReference>
<feature type="domain" description="RRM" evidence="7">
    <location>
        <begin position="56"/>
        <end position="131"/>
    </location>
</feature>
<feature type="compositionally biased region" description="Polar residues" evidence="6">
    <location>
        <begin position="361"/>
        <end position="371"/>
    </location>
</feature>
<feature type="compositionally biased region" description="Polar residues" evidence="6">
    <location>
        <begin position="1075"/>
        <end position="1099"/>
    </location>
</feature>
<evidence type="ECO:0000256" key="4">
    <source>
        <dbReference type="PROSITE-ProRule" id="PRU00134"/>
    </source>
</evidence>
<dbReference type="PROSITE" id="PS50304">
    <property type="entry name" value="TUDOR"/>
    <property type="match status" value="3"/>
</dbReference>
<keyword evidence="2 4" id="KW-0863">Zinc-finger</keyword>
<organism evidence="10 11">
    <name type="scientific">Strongylocentrotus purpuratus</name>
    <name type="common">Purple sea urchin</name>
    <dbReference type="NCBI Taxonomy" id="7668"/>
    <lineage>
        <taxon>Eukaryota</taxon>
        <taxon>Metazoa</taxon>
        <taxon>Echinodermata</taxon>
        <taxon>Eleutherozoa</taxon>
        <taxon>Echinozoa</taxon>
        <taxon>Echinoidea</taxon>
        <taxon>Euechinoidea</taxon>
        <taxon>Echinacea</taxon>
        <taxon>Camarodonta</taxon>
        <taxon>Echinidea</taxon>
        <taxon>Strongylocentrotidae</taxon>
        <taxon>Strongylocentrotus</taxon>
    </lineage>
</organism>